<proteinExistence type="predicted"/>
<reference evidence="2 3" key="1">
    <citation type="submission" date="2020-01" db="EMBL/GenBank/DDBJ databases">
        <title>Paenibacillus soybeanensis sp. nov. isolated from the nodules of soybean (Glycine max(L.) Merr).</title>
        <authorList>
            <person name="Wang H."/>
        </authorList>
    </citation>
    <scope>NUCLEOTIDE SEQUENCE [LARGE SCALE GENOMIC DNA]</scope>
    <source>
        <strain evidence="2 3">DSM 23054</strain>
    </source>
</reference>
<keyword evidence="3" id="KW-1185">Reference proteome</keyword>
<dbReference type="Proteomes" id="UP000558113">
    <property type="component" value="Unassembled WGS sequence"/>
</dbReference>
<dbReference type="EMBL" id="JAAAMU010000001">
    <property type="protein sequence ID" value="NBC67502.1"/>
    <property type="molecule type" value="Genomic_DNA"/>
</dbReference>
<feature type="transmembrane region" description="Helical" evidence="1">
    <location>
        <begin position="20"/>
        <end position="40"/>
    </location>
</feature>
<feature type="transmembrane region" description="Helical" evidence="1">
    <location>
        <begin position="49"/>
        <end position="67"/>
    </location>
</feature>
<dbReference type="AlphaFoldDB" id="A0A7X5BWG8"/>
<keyword evidence="1" id="KW-0812">Transmembrane</keyword>
<dbReference type="OrthoDB" id="9907511at2"/>
<comment type="caution">
    <text evidence="2">The sequence shown here is derived from an EMBL/GenBank/DDBJ whole genome shotgun (WGS) entry which is preliminary data.</text>
</comment>
<name>A0A7X5BWG8_9BACL</name>
<keyword evidence="1" id="KW-1133">Transmembrane helix</keyword>
<evidence type="ECO:0000256" key="1">
    <source>
        <dbReference type="SAM" id="Phobius"/>
    </source>
</evidence>
<accession>A0A7X5BWG8</accession>
<protein>
    <submittedName>
        <fullName evidence="2">Uncharacterized protein</fullName>
    </submittedName>
</protein>
<feature type="transmembrane region" description="Helical" evidence="1">
    <location>
        <begin position="73"/>
        <end position="93"/>
    </location>
</feature>
<evidence type="ECO:0000313" key="2">
    <source>
        <dbReference type="EMBL" id="NBC67502.1"/>
    </source>
</evidence>
<gene>
    <name evidence="2" type="ORF">GT003_00655</name>
</gene>
<sequence>MNKLPWYSKFFQLTENGFLWISLLIGLAVVVGLIAAFTVFRHRLSGKKLMFMGGQLIVLGAILNLIVDFKYHFPSAAFICILLGVVVSFIGLYRRD</sequence>
<keyword evidence="1" id="KW-0472">Membrane</keyword>
<evidence type="ECO:0000313" key="3">
    <source>
        <dbReference type="Proteomes" id="UP000558113"/>
    </source>
</evidence>
<dbReference type="RefSeq" id="WP_161693354.1">
    <property type="nucleotide sequence ID" value="NZ_JAAAMU010000001.1"/>
</dbReference>
<organism evidence="2 3">
    <name type="scientific">Paenibacillus sacheonensis</name>
    <dbReference type="NCBI Taxonomy" id="742054"/>
    <lineage>
        <taxon>Bacteria</taxon>
        <taxon>Bacillati</taxon>
        <taxon>Bacillota</taxon>
        <taxon>Bacilli</taxon>
        <taxon>Bacillales</taxon>
        <taxon>Paenibacillaceae</taxon>
        <taxon>Paenibacillus</taxon>
    </lineage>
</organism>